<dbReference type="AlphaFoldDB" id="A0A8E2JW76"/>
<feature type="domain" description="Beta-lactamase-related" evidence="1">
    <location>
        <begin position="23"/>
        <end position="390"/>
    </location>
</feature>
<evidence type="ECO:0000259" key="1">
    <source>
        <dbReference type="Pfam" id="PF00144"/>
    </source>
</evidence>
<dbReference type="PANTHER" id="PTHR43283:SF3">
    <property type="entry name" value="BETA-LACTAMASE FAMILY PROTEIN (AFU_ORTHOLOGUE AFUA_5G07500)"/>
    <property type="match status" value="1"/>
</dbReference>
<dbReference type="OrthoDB" id="428260at2759"/>
<dbReference type="Proteomes" id="UP000250140">
    <property type="component" value="Unassembled WGS sequence"/>
</dbReference>
<organism evidence="2 3">
    <name type="scientific">Glonium stellatum</name>
    <dbReference type="NCBI Taxonomy" id="574774"/>
    <lineage>
        <taxon>Eukaryota</taxon>
        <taxon>Fungi</taxon>
        <taxon>Dikarya</taxon>
        <taxon>Ascomycota</taxon>
        <taxon>Pezizomycotina</taxon>
        <taxon>Dothideomycetes</taxon>
        <taxon>Pleosporomycetidae</taxon>
        <taxon>Gloniales</taxon>
        <taxon>Gloniaceae</taxon>
        <taxon>Glonium</taxon>
    </lineage>
</organism>
<keyword evidence="3" id="KW-1185">Reference proteome</keyword>
<accession>A0A8E2JW76</accession>
<dbReference type="InterPro" id="IPR012338">
    <property type="entry name" value="Beta-lactam/transpept-like"/>
</dbReference>
<dbReference type="SUPFAM" id="SSF56601">
    <property type="entry name" value="beta-lactamase/transpeptidase-like"/>
    <property type="match status" value="1"/>
</dbReference>
<dbReference type="PANTHER" id="PTHR43283">
    <property type="entry name" value="BETA-LACTAMASE-RELATED"/>
    <property type="match status" value="1"/>
</dbReference>
<dbReference type="EMBL" id="KV748991">
    <property type="protein sequence ID" value="OCL11778.1"/>
    <property type="molecule type" value="Genomic_DNA"/>
</dbReference>
<evidence type="ECO:0000313" key="3">
    <source>
        <dbReference type="Proteomes" id="UP000250140"/>
    </source>
</evidence>
<reference evidence="2 3" key="1">
    <citation type="journal article" date="2016" name="Nat. Commun.">
        <title>Ectomycorrhizal ecology is imprinted in the genome of the dominant symbiotic fungus Cenococcum geophilum.</title>
        <authorList>
            <consortium name="DOE Joint Genome Institute"/>
            <person name="Peter M."/>
            <person name="Kohler A."/>
            <person name="Ohm R.A."/>
            <person name="Kuo A."/>
            <person name="Krutzmann J."/>
            <person name="Morin E."/>
            <person name="Arend M."/>
            <person name="Barry K.W."/>
            <person name="Binder M."/>
            <person name="Choi C."/>
            <person name="Clum A."/>
            <person name="Copeland A."/>
            <person name="Grisel N."/>
            <person name="Haridas S."/>
            <person name="Kipfer T."/>
            <person name="LaButti K."/>
            <person name="Lindquist E."/>
            <person name="Lipzen A."/>
            <person name="Maire R."/>
            <person name="Meier B."/>
            <person name="Mihaltcheva S."/>
            <person name="Molinier V."/>
            <person name="Murat C."/>
            <person name="Poggeler S."/>
            <person name="Quandt C.A."/>
            <person name="Sperisen C."/>
            <person name="Tritt A."/>
            <person name="Tisserant E."/>
            <person name="Crous P.W."/>
            <person name="Henrissat B."/>
            <person name="Nehls U."/>
            <person name="Egli S."/>
            <person name="Spatafora J.W."/>
            <person name="Grigoriev I.V."/>
            <person name="Martin F.M."/>
        </authorList>
    </citation>
    <scope>NUCLEOTIDE SEQUENCE [LARGE SCALE GENOMIC DNA]</scope>
    <source>
        <strain evidence="2 3">CBS 207.34</strain>
    </source>
</reference>
<dbReference type="InterPro" id="IPR050789">
    <property type="entry name" value="Diverse_Enzym_Activities"/>
</dbReference>
<gene>
    <name evidence="2" type="ORF">AOQ84DRAFT_286522</name>
</gene>
<protein>
    <submittedName>
        <fullName evidence="2">Beta-lactamase/transpeptidase-like protein</fullName>
    </submittedName>
</protein>
<dbReference type="InterPro" id="IPR001466">
    <property type="entry name" value="Beta-lactam-related"/>
</dbReference>
<name>A0A8E2JW76_9PEZI</name>
<dbReference type="Pfam" id="PF00144">
    <property type="entry name" value="Beta-lactamase"/>
    <property type="match status" value="1"/>
</dbReference>
<evidence type="ECO:0000313" key="2">
    <source>
        <dbReference type="EMBL" id="OCL11778.1"/>
    </source>
</evidence>
<proteinExistence type="predicted"/>
<sequence length="411" mass="44749">MPISAQAAQNVKSILDGVTSDPSTGVPGVVFVAVDKTGKSLIEHTSGTRGAATKEPMTLDTVFWIASCTKLLTAIACMQLVEQGKLALDDAKLVEKIAPELKDMKVIDNGKLVAKQGDITLRMLLAHTAGFGYSFFDARLRDFARPIGYDEFLADGKELLSMPLVNQPGTVWEYGTNIDWAGVLVERVSGLKLNDYFKKYILEPLGLKNIDMFPSKEMKAQLATVHQRAKDGTVEERDHPYRSPLTAETEEERARVFHSGGAGCFAKPIEYCQVLATLLNDGTSPTTGAKILSPSTIATMWENQIPDQPNFARGGPPAAKAELSNSLPEFYPQEGNPPQGWGLSFFLTIAPGATGRSANTAWWAGITNLFWWVDREKGVAGMIASQVLPFGDMKVIQSWFGAEKAVYDGLQ</sequence>
<dbReference type="Gene3D" id="3.40.710.10">
    <property type="entry name" value="DD-peptidase/beta-lactamase superfamily"/>
    <property type="match status" value="1"/>
</dbReference>